<dbReference type="KEGG" id="acaf:CA12_31520"/>
<accession>A0A517PCH6</accession>
<dbReference type="PANTHER" id="PTHR44591">
    <property type="entry name" value="STRESS RESPONSE REGULATOR PROTEIN 1"/>
    <property type="match status" value="1"/>
</dbReference>
<protein>
    <submittedName>
        <fullName evidence="4">Transcriptional regulatory protein QseF</fullName>
    </submittedName>
</protein>
<dbReference type="SUPFAM" id="SSF52172">
    <property type="entry name" value="CheY-like"/>
    <property type="match status" value="1"/>
</dbReference>
<evidence type="ECO:0000256" key="1">
    <source>
        <dbReference type="ARBA" id="ARBA00022553"/>
    </source>
</evidence>
<organism evidence="4 5">
    <name type="scientific">Alienimonas californiensis</name>
    <dbReference type="NCBI Taxonomy" id="2527989"/>
    <lineage>
        <taxon>Bacteria</taxon>
        <taxon>Pseudomonadati</taxon>
        <taxon>Planctomycetota</taxon>
        <taxon>Planctomycetia</taxon>
        <taxon>Planctomycetales</taxon>
        <taxon>Planctomycetaceae</taxon>
        <taxon>Alienimonas</taxon>
    </lineage>
</organism>
<evidence type="ECO:0000313" key="4">
    <source>
        <dbReference type="EMBL" id="QDT17041.1"/>
    </source>
</evidence>
<dbReference type="Proteomes" id="UP000318741">
    <property type="component" value="Chromosome"/>
</dbReference>
<feature type="modified residue" description="4-aspartylphosphate" evidence="2">
    <location>
        <position position="103"/>
    </location>
</feature>
<dbReference type="Gene3D" id="3.40.50.2300">
    <property type="match status" value="1"/>
</dbReference>
<dbReference type="InterPro" id="IPR050595">
    <property type="entry name" value="Bact_response_regulator"/>
</dbReference>
<dbReference type="CDD" id="cd00156">
    <property type="entry name" value="REC"/>
    <property type="match status" value="1"/>
</dbReference>
<dbReference type="Pfam" id="PF00072">
    <property type="entry name" value="Response_reg"/>
    <property type="match status" value="1"/>
</dbReference>
<evidence type="ECO:0000259" key="3">
    <source>
        <dbReference type="PROSITE" id="PS50110"/>
    </source>
</evidence>
<dbReference type="PROSITE" id="PS50110">
    <property type="entry name" value="RESPONSE_REGULATORY"/>
    <property type="match status" value="1"/>
</dbReference>
<reference evidence="4 5" key="1">
    <citation type="submission" date="2019-02" db="EMBL/GenBank/DDBJ databases">
        <title>Deep-cultivation of Planctomycetes and their phenomic and genomic characterization uncovers novel biology.</title>
        <authorList>
            <person name="Wiegand S."/>
            <person name="Jogler M."/>
            <person name="Boedeker C."/>
            <person name="Pinto D."/>
            <person name="Vollmers J."/>
            <person name="Rivas-Marin E."/>
            <person name="Kohn T."/>
            <person name="Peeters S.H."/>
            <person name="Heuer A."/>
            <person name="Rast P."/>
            <person name="Oberbeckmann S."/>
            <person name="Bunk B."/>
            <person name="Jeske O."/>
            <person name="Meyerdierks A."/>
            <person name="Storesund J.E."/>
            <person name="Kallscheuer N."/>
            <person name="Luecker S."/>
            <person name="Lage O.M."/>
            <person name="Pohl T."/>
            <person name="Merkel B.J."/>
            <person name="Hornburger P."/>
            <person name="Mueller R.-W."/>
            <person name="Bruemmer F."/>
            <person name="Labrenz M."/>
            <person name="Spormann A.M."/>
            <person name="Op den Camp H."/>
            <person name="Overmann J."/>
            <person name="Amann R."/>
            <person name="Jetten M.S.M."/>
            <person name="Mascher T."/>
            <person name="Medema M.H."/>
            <person name="Devos D.P."/>
            <person name="Kaster A.-K."/>
            <person name="Ovreas L."/>
            <person name="Rohde M."/>
            <person name="Galperin M.Y."/>
            <person name="Jogler C."/>
        </authorList>
    </citation>
    <scope>NUCLEOTIDE SEQUENCE [LARGE SCALE GENOMIC DNA]</scope>
    <source>
        <strain evidence="4 5">CA12</strain>
    </source>
</reference>
<gene>
    <name evidence="4" type="primary">qseF</name>
    <name evidence="4" type="ORF">CA12_31520</name>
</gene>
<dbReference type="EMBL" id="CP036265">
    <property type="protein sequence ID" value="QDT17041.1"/>
    <property type="molecule type" value="Genomic_DNA"/>
</dbReference>
<keyword evidence="5" id="KW-1185">Reference proteome</keyword>
<dbReference type="InterPro" id="IPR001789">
    <property type="entry name" value="Sig_transdc_resp-reg_receiver"/>
</dbReference>
<keyword evidence="1 2" id="KW-0597">Phosphoprotein</keyword>
<name>A0A517PCH6_9PLAN</name>
<proteinExistence type="predicted"/>
<dbReference type="AlphaFoldDB" id="A0A517PCH6"/>
<dbReference type="PANTHER" id="PTHR44591:SF23">
    <property type="entry name" value="CHEY SUBFAMILY"/>
    <property type="match status" value="1"/>
</dbReference>
<evidence type="ECO:0000256" key="2">
    <source>
        <dbReference type="PROSITE-ProRule" id="PRU00169"/>
    </source>
</evidence>
<dbReference type="GO" id="GO:0000160">
    <property type="term" value="P:phosphorelay signal transduction system"/>
    <property type="evidence" value="ECO:0007669"/>
    <property type="project" value="InterPro"/>
</dbReference>
<sequence>MSPPTPPPRQAGVVRLDELPVPGRVRLDDLEPAAAAHALPRGQEALIEPPFRVLVAEDNDALREVVLAVLERFAGVLELLEACHGGEAVRIIRAERVDVAVLDFRMPQNTGLEAYAELRAINPAAPGILISAETDEAMRRDAAALTVHRVLAKPVARRDLLAALDSALRTAYQAALPAAA</sequence>
<dbReference type="InterPro" id="IPR011006">
    <property type="entry name" value="CheY-like_superfamily"/>
</dbReference>
<evidence type="ECO:0000313" key="5">
    <source>
        <dbReference type="Proteomes" id="UP000318741"/>
    </source>
</evidence>
<feature type="domain" description="Response regulatory" evidence="3">
    <location>
        <begin position="52"/>
        <end position="168"/>
    </location>
</feature>
<dbReference type="SMART" id="SM00448">
    <property type="entry name" value="REC"/>
    <property type="match status" value="1"/>
</dbReference>
<dbReference type="OrthoDB" id="280492at2"/>